<reference evidence="4" key="1">
    <citation type="submission" date="2023-07" db="EMBL/GenBank/DDBJ databases">
        <title>Sequencing the genomes of 1000 actinobacteria strains.</title>
        <authorList>
            <person name="Klenk H.-P."/>
        </authorList>
    </citation>
    <scope>NUCLEOTIDE SEQUENCE</scope>
    <source>
        <strain evidence="4">DSM 13068</strain>
    </source>
</reference>
<dbReference type="InterPro" id="IPR001130">
    <property type="entry name" value="TatD-like"/>
</dbReference>
<evidence type="ECO:0000256" key="1">
    <source>
        <dbReference type="ARBA" id="ARBA00022723"/>
    </source>
</evidence>
<keyword evidence="2 4" id="KW-0378">Hydrolase</keyword>
<comment type="caution">
    <text evidence="4">The sequence shown here is derived from an EMBL/GenBank/DDBJ whole genome shotgun (WGS) entry which is preliminary data.</text>
</comment>
<dbReference type="InterPro" id="IPR032466">
    <property type="entry name" value="Metal_Hydrolase"/>
</dbReference>
<dbReference type="RefSeq" id="WP_310245731.1">
    <property type="nucleotide sequence ID" value="NZ_JAVDXX010000001.1"/>
</dbReference>
<name>A0ABU1YXL2_9MICC</name>
<sequence>MCSEHQGLVVPGETPRPYVPEAHEGLGDDSGRKRAAVNEQGARRKLEYPPAPQPLPVPVIDNHTHMDFHDGDVALSVSQHMDVAEQVGISGAVQIGTDVESSRWSVAAAESDQRVLAAVALHPNDAARAYAEGTLEDDLAVIEQLAGHPRVRAIGETGLDYFRTTEEGWAPQHESFRRHLDIAQRLNLPVQIHDRDAHDDTVRILEEENFDGTVVFHCFSGPVSMAKKARERGWYVSFGGTVTFKNNHELREAIMAAGPQLLMAETDAPFLTAHPFRGRPNAPYMTPYAVRFVADMFGMDLDEFCHTLNENSTRVYGDFAAGFTQESPEQ</sequence>
<dbReference type="InterPro" id="IPR015991">
    <property type="entry name" value="TatD/YcfH-like"/>
</dbReference>
<keyword evidence="5" id="KW-1185">Reference proteome</keyword>
<dbReference type="PANTHER" id="PTHR46124">
    <property type="entry name" value="D-AMINOACYL-TRNA DEACYLASE"/>
    <property type="match status" value="1"/>
</dbReference>
<feature type="region of interest" description="Disordered" evidence="3">
    <location>
        <begin position="1"/>
        <end position="34"/>
    </location>
</feature>
<dbReference type="Proteomes" id="UP001180715">
    <property type="component" value="Unassembled WGS sequence"/>
</dbReference>
<dbReference type="Gene3D" id="3.20.20.140">
    <property type="entry name" value="Metal-dependent hydrolases"/>
    <property type="match status" value="1"/>
</dbReference>
<dbReference type="PROSITE" id="PS01090">
    <property type="entry name" value="TATD_2"/>
    <property type="match status" value="1"/>
</dbReference>
<dbReference type="PIRSF" id="PIRSF005902">
    <property type="entry name" value="DNase_TatD"/>
    <property type="match status" value="1"/>
</dbReference>
<evidence type="ECO:0000313" key="5">
    <source>
        <dbReference type="Proteomes" id="UP001180715"/>
    </source>
</evidence>
<evidence type="ECO:0000256" key="3">
    <source>
        <dbReference type="SAM" id="MobiDB-lite"/>
    </source>
</evidence>
<dbReference type="EC" id="3.1.21.-" evidence="4"/>
<keyword evidence="1" id="KW-0479">Metal-binding</keyword>
<feature type="compositionally biased region" description="Basic and acidic residues" evidence="3">
    <location>
        <begin position="21"/>
        <end position="32"/>
    </location>
</feature>
<dbReference type="SUPFAM" id="SSF51556">
    <property type="entry name" value="Metallo-dependent hydrolases"/>
    <property type="match status" value="1"/>
</dbReference>
<dbReference type="Pfam" id="PF01026">
    <property type="entry name" value="TatD_DNase"/>
    <property type="match status" value="1"/>
</dbReference>
<gene>
    <name evidence="4" type="ORF">J2S67_000364</name>
</gene>
<dbReference type="InterPro" id="IPR018228">
    <property type="entry name" value="DNase_TatD-rel_CS"/>
</dbReference>
<dbReference type="CDD" id="cd01310">
    <property type="entry name" value="TatD_DNAse"/>
    <property type="match status" value="1"/>
</dbReference>
<accession>A0ABU1YXL2</accession>
<organism evidence="4 5">
    <name type="scientific">Pseudoglutamicibacter albus</name>
    <dbReference type="NCBI Taxonomy" id="98671"/>
    <lineage>
        <taxon>Bacteria</taxon>
        <taxon>Bacillati</taxon>
        <taxon>Actinomycetota</taxon>
        <taxon>Actinomycetes</taxon>
        <taxon>Micrococcales</taxon>
        <taxon>Micrococcaceae</taxon>
        <taxon>Pseudoglutamicibacter</taxon>
    </lineage>
</organism>
<dbReference type="GO" id="GO:0016787">
    <property type="term" value="F:hydrolase activity"/>
    <property type="evidence" value="ECO:0007669"/>
    <property type="project" value="UniProtKB-KW"/>
</dbReference>
<dbReference type="EMBL" id="JAVDXX010000001">
    <property type="protein sequence ID" value="MDR7293096.1"/>
    <property type="molecule type" value="Genomic_DNA"/>
</dbReference>
<evidence type="ECO:0000256" key="2">
    <source>
        <dbReference type="ARBA" id="ARBA00022801"/>
    </source>
</evidence>
<protein>
    <submittedName>
        <fullName evidence="4">TatD DNase family protein</fullName>
        <ecNumber evidence="4">3.1.21.-</ecNumber>
    </submittedName>
</protein>
<dbReference type="PANTHER" id="PTHR46124:SF2">
    <property type="entry name" value="D-AMINOACYL-TRNA DEACYLASE"/>
    <property type="match status" value="1"/>
</dbReference>
<evidence type="ECO:0000313" key="4">
    <source>
        <dbReference type="EMBL" id="MDR7293096.1"/>
    </source>
</evidence>
<proteinExistence type="predicted"/>
<dbReference type="NCBIfam" id="TIGR00010">
    <property type="entry name" value="YchF/TatD family DNA exonuclease"/>
    <property type="match status" value="1"/>
</dbReference>